<proteinExistence type="predicted"/>
<protein>
    <submittedName>
        <fullName evidence="1">Uncharacterized protein</fullName>
    </submittedName>
</protein>
<reference evidence="2" key="1">
    <citation type="submission" date="2016-06" db="EMBL/GenBank/DDBJ databases">
        <title>Parallel loss of symbiosis genes in relatives of nitrogen-fixing non-legume Parasponia.</title>
        <authorList>
            <person name="Van Velzen R."/>
            <person name="Holmer R."/>
            <person name="Bu F."/>
            <person name="Rutten L."/>
            <person name="Van Zeijl A."/>
            <person name="Liu W."/>
            <person name="Santuari L."/>
            <person name="Cao Q."/>
            <person name="Sharma T."/>
            <person name="Shen D."/>
            <person name="Roswanjaya Y."/>
            <person name="Wardhani T."/>
            <person name="Kalhor M.S."/>
            <person name="Jansen J."/>
            <person name="Van den Hoogen J."/>
            <person name="Gungor B."/>
            <person name="Hartog M."/>
            <person name="Hontelez J."/>
            <person name="Verver J."/>
            <person name="Yang W.-C."/>
            <person name="Schijlen E."/>
            <person name="Repin R."/>
            <person name="Schilthuizen M."/>
            <person name="Schranz E."/>
            <person name="Heidstra R."/>
            <person name="Miyata K."/>
            <person name="Fedorova E."/>
            <person name="Kohlen W."/>
            <person name="Bisseling T."/>
            <person name="Smit S."/>
            <person name="Geurts R."/>
        </authorList>
    </citation>
    <scope>NUCLEOTIDE SEQUENCE [LARGE SCALE GENOMIC DNA]</scope>
    <source>
        <strain evidence="2">cv. RG33-2</strain>
    </source>
</reference>
<evidence type="ECO:0000313" key="1">
    <source>
        <dbReference type="EMBL" id="PON48119.1"/>
    </source>
</evidence>
<dbReference type="InParanoid" id="A0A2P5BH44"/>
<dbReference type="Proteomes" id="UP000237000">
    <property type="component" value="Unassembled WGS sequence"/>
</dbReference>
<dbReference type="EMBL" id="JXTC01000522">
    <property type="protein sequence ID" value="PON48119.1"/>
    <property type="molecule type" value="Genomic_DNA"/>
</dbReference>
<evidence type="ECO:0000313" key="2">
    <source>
        <dbReference type="Proteomes" id="UP000237000"/>
    </source>
</evidence>
<organism evidence="1 2">
    <name type="scientific">Trema orientale</name>
    <name type="common">Charcoal tree</name>
    <name type="synonym">Celtis orientalis</name>
    <dbReference type="NCBI Taxonomy" id="63057"/>
    <lineage>
        <taxon>Eukaryota</taxon>
        <taxon>Viridiplantae</taxon>
        <taxon>Streptophyta</taxon>
        <taxon>Embryophyta</taxon>
        <taxon>Tracheophyta</taxon>
        <taxon>Spermatophyta</taxon>
        <taxon>Magnoliopsida</taxon>
        <taxon>eudicotyledons</taxon>
        <taxon>Gunneridae</taxon>
        <taxon>Pentapetalae</taxon>
        <taxon>rosids</taxon>
        <taxon>fabids</taxon>
        <taxon>Rosales</taxon>
        <taxon>Cannabaceae</taxon>
        <taxon>Trema</taxon>
    </lineage>
</organism>
<sequence>MARPINIIIPEEVNFSKAAPVFCCTALETCNRFTGLEELGEEVTTGPSFVEAQSPNNESSLGLTNLQGPNLLEQEKDQSLFAVGPKLALGQFSRKGPLSKANKPWTESNNNKLSKITARKEGCSLNYNSDGAGYYSTIRDSLHLDEGFFPKVYYRSKNRNTKAQVDACNINDSHHVPTEEEDCEVEEAEGACLTDSSNMDLEEQKDYHEAKNQTMVMNKDLATDLRLLFHSMGDIVMSHPIVTTNEPIISSTTIISYESIAEVSEDRKTVNIRGRSVEWVAILEFLKEMKLQLVPYIDTTTESNDNRSVRRKKGAREFYNLQFGWAKEGDANSKLFHKLMNARKAKNLISKIERSDGILLDSEDSIVEEVMASKSGSGKILAASKNASVSSLRAPENFIRIGGFSWNLGFLRNLNERELEHVSSLIAILDLSTCHVDDDDKRVWHLDDSGQFTYKSLFLKRAHEGDPFPLLLVNLEFCLPYESQSLQLASYLRHNTNEVLQRCKPLSYLLPN</sequence>
<accession>A0A2P5BH44</accession>
<name>A0A2P5BH44_TREOI</name>
<dbReference type="AlphaFoldDB" id="A0A2P5BH44"/>
<keyword evidence="2" id="KW-1185">Reference proteome</keyword>
<gene>
    <name evidence="1" type="ORF">TorRG33x02_321300</name>
</gene>
<dbReference type="OrthoDB" id="1731458at2759"/>
<comment type="caution">
    <text evidence="1">The sequence shown here is derived from an EMBL/GenBank/DDBJ whole genome shotgun (WGS) entry which is preliminary data.</text>
</comment>